<keyword evidence="2" id="KW-0812">Transmembrane</keyword>
<dbReference type="InterPro" id="IPR025645">
    <property type="entry name" value="DUF4349"/>
</dbReference>
<evidence type="ECO:0000313" key="5">
    <source>
        <dbReference type="EMBL" id="TNJ35218.1"/>
    </source>
</evidence>
<evidence type="ECO:0000259" key="4">
    <source>
        <dbReference type="Pfam" id="PF14257"/>
    </source>
</evidence>
<accession>A0A5C4RW20</accession>
<feature type="coiled-coil region" evidence="1">
    <location>
        <begin position="166"/>
        <end position="193"/>
    </location>
</feature>
<protein>
    <submittedName>
        <fullName evidence="5">DUF4349 domain-containing protein</fullName>
    </submittedName>
</protein>
<keyword evidence="2" id="KW-1133">Transmembrane helix</keyword>
<dbReference type="PROSITE" id="PS51257">
    <property type="entry name" value="PROKAR_LIPOPROTEIN"/>
    <property type="match status" value="1"/>
</dbReference>
<feature type="chain" id="PRO_5023089606" evidence="3">
    <location>
        <begin position="23"/>
        <end position="268"/>
    </location>
</feature>
<keyword evidence="2" id="KW-0472">Membrane</keyword>
<dbReference type="Proteomes" id="UP000305760">
    <property type="component" value="Unassembled WGS sequence"/>
</dbReference>
<dbReference type="EMBL" id="SMDR01000001">
    <property type="protein sequence ID" value="TNJ35218.1"/>
    <property type="molecule type" value="Genomic_DNA"/>
</dbReference>
<comment type="caution">
    <text evidence="5">The sequence shown here is derived from an EMBL/GenBank/DDBJ whole genome shotgun (WGS) entry which is preliminary data.</text>
</comment>
<keyword evidence="1" id="KW-0175">Coiled coil</keyword>
<keyword evidence="6" id="KW-1185">Reference proteome</keyword>
<proteinExistence type="predicted"/>
<feature type="signal peptide" evidence="3">
    <location>
        <begin position="1"/>
        <end position="22"/>
    </location>
</feature>
<feature type="transmembrane region" description="Helical" evidence="2">
    <location>
        <begin position="230"/>
        <end position="254"/>
    </location>
</feature>
<evidence type="ECO:0000256" key="3">
    <source>
        <dbReference type="SAM" id="SignalP"/>
    </source>
</evidence>
<evidence type="ECO:0000313" key="6">
    <source>
        <dbReference type="Proteomes" id="UP000305760"/>
    </source>
</evidence>
<sequence>MHRFLGSALVLLCVLVAGCANKVGESPAAAEASAPAMAGQGNAPGSFLAYSHEAGIRLPADRIAGRLGAVRKACMDQAHGDCVVLGEQQSAGQWPSGQLVMRAAPKAIEPLVAMAAEGAELSERSTQAEDLADAVRDNGLRRQRLQSQHVRLSEFLARKDLKAEDLIALGNQLAQIEAELQTAEQESAQQQRRINTNLLTLNFRASGVDAERSEVRMAFRDSLEVLDGSVAMLVTTVVALTPFALFGLFLIWIVRAWLRRRRRAAAKG</sequence>
<evidence type="ECO:0000256" key="2">
    <source>
        <dbReference type="SAM" id="Phobius"/>
    </source>
</evidence>
<keyword evidence="3" id="KW-0732">Signal</keyword>
<organism evidence="5 6">
    <name type="scientific">Arenimonas terrae</name>
    <dbReference type="NCBI Taxonomy" id="2546226"/>
    <lineage>
        <taxon>Bacteria</taxon>
        <taxon>Pseudomonadati</taxon>
        <taxon>Pseudomonadota</taxon>
        <taxon>Gammaproteobacteria</taxon>
        <taxon>Lysobacterales</taxon>
        <taxon>Lysobacteraceae</taxon>
        <taxon>Arenimonas</taxon>
    </lineage>
</organism>
<name>A0A5C4RW20_9GAMM</name>
<dbReference type="RefSeq" id="WP_139446440.1">
    <property type="nucleotide sequence ID" value="NZ_SMDR01000001.1"/>
</dbReference>
<dbReference type="AlphaFoldDB" id="A0A5C4RW20"/>
<gene>
    <name evidence="5" type="ORF">E1B00_05515</name>
</gene>
<dbReference type="Pfam" id="PF14257">
    <property type="entry name" value="DUF4349"/>
    <property type="match status" value="1"/>
</dbReference>
<evidence type="ECO:0000256" key="1">
    <source>
        <dbReference type="SAM" id="Coils"/>
    </source>
</evidence>
<dbReference type="OrthoDB" id="5701987at2"/>
<feature type="domain" description="DUF4349" evidence="4">
    <location>
        <begin position="56"/>
        <end position="255"/>
    </location>
</feature>
<reference evidence="5 6" key="1">
    <citation type="submission" date="2019-03" db="EMBL/GenBank/DDBJ databases">
        <title>Arenimonas daejeonensis sp. nov., isolated from compost.</title>
        <authorList>
            <person name="Jeon C.O."/>
        </authorList>
    </citation>
    <scope>NUCLEOTIDE SEQUENCE [LARGE SCALE GENOMIC DNA]</scope>
    <source>
        <strain evidence="5 6">R29</strain>
    </source>
</reference>